<dbReference type="GO" id="GO:0016998">
    <property type="term" value="P:cell wall macromolecule catabolic process"/>
    <property type="evidence" value="ECO:0007669"/>
    <property type="project" value="InterPro"/>
</dbReference>
<evidence type="ECO:0000256" key="3">
    <source>
        <dbReference type="ARBA" id="ARBA00023157"/>
    </source>
</evidence>
<keyword evidence="6" id="KW-1185">Reference proteome</keyword>
<protein>
    <recommendedName>
        <fullName evidence="4">Glycoside hydrolase family 19 catalytic domain-containing protein</fullName>
    </recommendedName>
</protein>
<proteinExistence type="predicted"/>
<dbReference type="CDD" id="cd00325">
    <property type="entry name" value="chitinase_GH19"/>
    <property type="match status" value="1"/>
</dbReference>
<evidence type="ECO:0000313" key="6">
    <source>
        <dbReference type="Proteomes" id="UP000836841"/>
    </source>
</evidence>
<gene>
    <name evidence="5" type="ORF">TAV2_LOCUS15109</name>
</gene>
<evidence type="ECO:0000313" key="5">
    <source>
        <dbReference type="EMBL" id="CAH2062647.1"/>
    </source>
</evidence>
<evidence type="ECO:0000259" key="4">
    <source>
        <dbReference type="PROSITE" id="PS00774"/>
    </source>
</evidence>
<dbReference type="Gene3D" id="1.10.530.10">
    <property type="match status" value="1"/>
</dbReference>
<dbReference type="PANTHER" id="PTHR22595">
    <property type="entry name" value="CHITINASE-RELATED"/>
    <property type="match status" value="1"/>
</dbReference>
<dbReference type="Pfam" id="PF00182">
    <property type="entry name" value="Glyco_hydro_19"/>
    <property type="match status" value="2"/>
</dbReference>
<organism evidence="5 6">
    <name type="scientific">Thlaspi arvense</name>
    <name type="common">Field penny-cress</name>
    <dbReference type="NCBI Taxonomy" id="13288"/>
    <lineage>
        <taxon>Eukaryota</taxon>
        <taxon>Viridiplantae</taxon>
        <taxon>Streptophyta</taxon>
        <taxon>Embryophyta</taxon>
        <taxon>Tracheophyta</taxon>
        <taxon>Spermatophyta</taxon>
        <taxon>Magnoliopsida</taxon>
        <taxon>eudicotyledons</taxon>
        <taxon>Gunneridae</taxon>
        <taxon>Pentapetalae</taxon>
        <taxon>rosids</taxon>
        <taxon>malvids</taxon>
        <taxon>Brassicales</taxon>
        <taxon>Brassicaceae</taxon>
        <taxon>Thlaspideae</taxon>
        <taxon>Thlaspi</taxon>
    </lineage>
</organism>
<dbReference type="InterPro" id="IPR000726">
    <property type="entry name" value="Glyco_hydro_19_cat"/>
</dbReference>
<name>A0AAU9SBL9_THLAR</name>
<dbReference type="GO" id="GO:0006032">
    <property type="term" value="P:chitin catabolic process"/>
    <property type="evidence" value="ECO:0007669"/>
    <property type="project" value="InterPro"/>
</dbReference>
<accession>A0AAU9SBL9</accession>
<dbReference type="AlphaFoldDB" id="A0AAU9SBL9"/>
<dbReference type="EMBL" id="CAJVSB020000810">
    <property type="protein sequence ID" value="CAH2062647.1"/>
    <property type="molecule type" value="Genomic_DNA"/>
</dbReference>
<keyword evidence="2" id="KW-0611">Plant defense</keyword>
<dbReference type="GO" id="GO:0006952">
    <property type="term" value="P:defense response"/>
    <property type="evidence" value="ECO:0007669"/>
    <property type="project" value="UniProtKB-KW"/>
</dbReference>
<dbReference type="InterPro" id="IPR023346">
    <property type="entry name" value="Lysozyme-like_dom_sf"/>
</dbReference>
<dbReference type="GO" id="GO:0008061">
    <property type="term" value="F:chitin binding"/>
    <property type="evidence" value="ECO:0007669"/>
    <property type="project" value="UniProtKB-KW"/>
</dbReference>
<sequence length="192" mass="20692">MGGAAPLMTTAATVARANAVVPPRPLVPAVVSATLFLGPCSTKCYCTATMVLAPQELLHYNAFIKAAESFPAFGIVGNTDHRKREIAAFWPKEQGSPPDYCVPSAQCPCAPGKKYYGRGPIQISYYNYRLVGRAIGVDLLHNLDLVATNMVISFKTALWFWMTPQSPKPSCHNVIIGQWTPSAADQGGRPVP</sequence>
<dbReference type="Gene3D" id="3.30.20.10">
    <property type="entry name" value="Endochitinase, domain 2"/>
    <property type="match status" value="1"/>
</dbReference>
<keyword evidence="3" id="KW-1015">Disulfide bond</keyword>
<comment type="caution">
    <text evidence="5">The sequence shown here is derived from an EMBL/GenBank/DDBJ whole genome shotgun (WGS) entry which is preliminary data.</text>
</comment>
<dbReference type="GO" id="GO:0004568">
    <property type="term" value="F:chitinase activity"/>
    <property type="evidence" value="ECO:0007669"/>
    <property type="project" value="InterPro"/>
</dbReference>
<dbReference type="Proteomes" id="UP000836841">
    <property type="component" value="Unassembled WGS sequence"/>
</dbReference>
<dbReference type="PANTHER" id="PTHR22595:SF79">
    <property type="entry name" value="CHITINASE 12"/>
    <property type="match status" value="1"/>
</dbReference>
<evidence type="ECO:0000256" key="2">
    <source>
        <dbReference type="ARBA" id="ARBA00022821"/>
    </source>
</evidence>
<feature type="domain" description="Glycoside hydrolase family 19 catalytic" evidence="4">
    <location>
        <begin position="152"/>
        <end position="162"/>
    </location>
</feature>
<evidence type="ECO:0000256" key="1">
    <source>
        <dbReference type="ARBA" id="ARBA00022669"/>
    </source>
</evidence>
<dbReference type="SUPFAM" id="SSF53955">
    <property type="entry name" value="Lysozyme-like"/>
    <property type="match status" value="1"/>
</dbReference>
<keyword evidence="1" id="KW-0147">Chitin-binding</keyword>
<dbReference type="PROSITE" id="PS00774">
    <property type="entry name" value="CHITINASE_19_2"/>
    <property type="match status" value="1"/>
</dbReference>
<reference evidence="5 6" key="1">
    <citation type="submission" date="2022-03" db="EMBL/GenBank/DDBJ databases">
        <authorList>
            <person name="Nunn A."/>
            <person name="Chopra R."/>
            <person name="Nunn A."/>
            <person name="Contreras Garrido A."/>
        </authorList>
    </citation>
    <scope>NUCLEOTIDE SEQUENCE [LARGE SCALE GENOMIC DNA]</scope>
</reference>